<feature type="transmembrane region" description="Helical" evidence="1">
    <location>
        <begin position="20"/>
        <end position="41"/>
    </location>
</feature>
<sequence length="165" mass="19318">MNKIFDLFFSPKIFFKDSRFGPFDAIFVTLLIWIVNMIIIFPTFKNMPLFGGFIPFAIVVLVLLFIYELFSGVIHKFLSKDQNVFWGLPYALVPHILTGWIISVAIFWEVAYIFLIIPIAWSVILEFYLVRSSTGRGILYTLVIRASRDLVFFAVLSFILRRWFL</sequence>
<reference evidence="2" key="1">
    <citation type="journal article" date="2020" name="mSystems">
        <title>Genome- and Community-Level Interaction Insights into Carbon Utilization and Element Cycling Functions of Hydrothermarchaeota in Hydrothermal Sediment.</title>
        <authorList>
            <person name="Zhou Z."/>
            <person name="Liu Y."/>
            <person name="Xu W."/>
            <person name="Pan J."/>
            <person name="Luo Z.H."/>
            <person name="Li M."/>
        </authorList>
    </citation>
    <scope>NUCLEOTIDE SEQUENCE [LARGE SCALE GENOMIC DNA]</scope>
    <source>
        <strain evidence="2">SpSt-966</strain>
    </source>
</reference>
<protein>
    <submittedName>
        <fullName evidence="2">Uncharacterized protein</fullName>
    </submittedName>
</protein>
<feature type="transmembrane region" description="Helical" evidence="1">
    <location>
        <begin position="112"/>
        <end position="130"/>
    </location>
</feature>
<evidence type="ECO:0000256" key="1">
    <source>
        <dbReference type="SAM" id="Phobius"/>
    </source>
</evidence>
<dbReference type="AlphaFoldDB" id="A0A7V3RFC7"/>
<keyword evidence="1" id="KW-0472">Membrane</keyword>
<gene>
    <name evidence="2" type="ORF">ENX73_05305</name>
</gene>
<accession>A0A7V3RFC7</accession>
<organism evidence="2">
    <name type="scientific">Mesoaciditoga lauensis</name>
    <dbReference type="NCBI Taxonomy" id="1495039"/>
    <lineage>
        <taxon>Bacteria</taxon>
        <taxon>Thermotogati</taxon>
        <taxon>Thermotogota</taxon>
        <taxon>Thermotogae</taxon>
        <taxon>Mesoaciditogales</taxon>
        <taxon>Mesoaciditogaceae</taxon>
        <taxon>Mesoaciditoga</taxon>
    </lineage>
</organism>
<keyword evidence="1" id="KW-0812">Transmembrane</keyword>
<feature type="transmembrane region" description="Helical" evidence="1">
    <location>
        <begin position="86"/>
        <end position="106"/>
    </location>
</feature>
<dbReference type="EMBL" id="DTPE01000209">
    <property type="protein sequence ID" value="HGE75522.1"/>
    <property type="molecule type" value="Genomic_DNA"/>
</dbReference>
<feature type="transmembrane region" description="Helical" evidence="1">
    <location>
        <begin position="53"/>
        <end position="74"/>
    </location>
</feature>
<proteinExistence type="predicted"/>
<comment type="caution">
    <text evidence="2">The sequence shown here is derived from an EMBL/GenBank/DDBJ whole genome shotgun (WGS) entry which is preliminary data.</text>
</comment>
<feature type="transmembrane region" description="Helical" evidence="1">
    <location>
        <begin position="142"/>
        <end position="164"/>
    </location>
</feature>
<evidence type="ECO:0000313" key="2">
    <source>
        <dbReference type="EMBL" id="HGE75522.1"/>
    </source>
</evidence>
<name>A0A7V3RFC7_9BACT</name>
<keyword evidence="1" id="KW-1133">Transmembrane helix</keyword>